<sequence length="76" mass="8663">MGEYSKALEYYEKAFKIREISLPPTHPDLAGSYLCFAAWYERIGDYTAALKALQNAYKIQQKIFQEGNPAFASTFS</sequence>
<accession>A0A820PX21</accession>
<protein>
    <submittedName>
        <fullName evidence="1">Uncharacterized protein</fullName>
    </submittedName>
</protein>
<dbReference type="EMBL" id="CAJOBF010028074">
    <property type="protein sequence ID" value="CAF4411340.1"/>
    <property type="molecule type" value="Genomic_DNA"/>
</dbReference>
<dbReference type="Pfam" id="PF13424">
    <property type="entry name" value="TPR_12"/>
    <property type="match status" value="1"/>
</dbReference>
<feature type="non-terminal residue" evidence="1">
    <location>
        <position position="76"/>
    </location>
</feature>
<dbReference type="SUPFAM" id="SSF48452">
    <property type="entry name" value="TPR-like"/>
    <property type="match status" value="1"/>
</dbReference>
<evidence type="ECO:0000313" key="1">
    <source>
        <dbReference type="EMBL" id="CAF4411340.1"/>
    </source>
</evidence>
<dbReference type="Gene3D" id="1.25.40.10">
    <property type="entry name" value="Tetratricopeptide repeat domain"/>
    <property type="match status" value="1"/>
</dbReference>
<proteinExistence type="predicted"/>
<organism evidence="1 2">
    <name type="scientific">Rotaria magnacalcarata</name>
    <dbReference type="NCBI Taxonomy" id="392030"/>
    <lineage>
        <taxon>Eukaryota</taxon>
        <taxon>Metazoa</taxon>
        <taxon>Spiralia</taxon>
        <taxon>Gnathifera</taxon>
        <taxon>Rotifera</taxon>
        <taxon>Eurotatoria</taxon>
        <taxon>Bdelloidea</taxon>
        <taxon>Philodinida</taxon>
        <taxon>Philodinidae</taxon>
        <taxon>Rotaria</taxon>
    </lineage>
</organism>
<dbReference type="Proteomes" id="UP000663842">
    <property type="component" value="Unassembled WGS sequence"/>
</dbReference>
<dbReference type="InterPro" id="IPR011990">
    <property type="entry name" value="TPR-like_helical_dom_sf"/>
</dbReference>
<name>A0A820PX21_9BILA</name>
<reference evidence="1" key="1">
    <citation type="submission" date="2021-02" db="EMBL/GenBank/DDBJ databases">
        <authorList>
            <person name="Nowell W R."/>
        </authorList>
    </citation>
    <scope>NUCLEOTIDE SEQUENCE</scope>
</reference>
<gene>
    <name evidence="1" type="ORF">UXM345_LOCUS38513</name>
</gene>
<comment type="caution">
    <text evidence="1">The sequence shown here is derived from an EMBL/GenBank/DDBJ whole genome shotgun (WGS) entry which is preliminary data.</text>
</comment>
<dbReference type="AlphaFoldDB" id="A0A820PX21"/>
<evidence type="ECO:0000313" key="2">
    <source>
        <dbReference type="Proteomes" id="UP000663842"/>
    </source>
</evidence>